<dbReference type="InterPro" id="IPR000387">
    <property type="entry name" value="Tyr_Pase_dom"/>
</dbReference>
<dbReference type="EMBL" id="JAVFWL010000003">
    <property type="protein sequence ID" value="KAK6741824.1"/>
    <property type="molecule type" value="Genomic_DNA"/>
</dbReference>
<feature type="domain" description="S1 motif" evidence="10">
    <location>
        <begin position="736"/>
        <end position="807"/>
    </location>
</feature>
<dbReference type="InterPro" id="IPR020422">
    <property type="entry name" value="TYR_PHOSPHATASE_DUAL_dom"/>
</dbReference>
<name>A0ABR1CU23_NECAM</name>
<dbReference type="PROSITE" id="PS00383">
    <property type="entry name" value="TYR_PHOSPHATASE_1"/>
    <property type="match status" value="1"/>
</dbReference>
<dbReference type="InterPro" id="IPR055430">
    <property type="entry name" value="HAT_Syf1_CNRKL1_C"/>
</dbReference>
<feature type="domain" description="S1 motif" evidence="10">
    <location>
        <begin position="268"/>
        <end position="341"/>
    </location>
</feature>
<evidence type="ECO:0000259" key="10">
    <source>
        <dbReference type="PROSITE" id="PS50126"/>
    </source>
</evidence>
<protein>
    <recommendedName>
        <fullName evidence="13">S1 RNA binding domain protein</fullName>
    </recommendedName>
</protein>
<dbReference type="PROSITE" id="PS50056">
    <property type="entry name" value="TYR_PHOSPHATASE_2"/>
    <property type="match status" value="1"/>
</dbReference>
<dbReference type="InterPro" id="IPR016130">
    <property type="entry name" value="Tyr_Pase_AS"/>
</dbReference>
<evidence type="ECO:0000256" key="7">
    <source>
        <dbReference type="SAM" id="MobiDB-lite"/>
    </source>
</evidence>
<evidence type="ECO:0000256" key="6">
    <source>
        <dbReference type="ARBA" id="ARBA00023242"/>
    </source>
</evidence>
<feature type="region of interest" description="Disordered" evidence="7">
    <location>
        <begin position="1"/>
        <end position="58"/>
    </location>
</feature>
<keyword evidence="12" id="KW-1185">Reference proteome</keyword>
<keyword evidence="3" id="KW-0677">Repeat</keyword>
<dbReference type="InterPro" id="IPR045209">
    <property type="entry name" value="Rrp5"/>
</dbReference>
<evidence type="ECO:0000256" key="3">
    <source>
        <dbReference type="ARBA" id="ARBA00022737"/>
    </source>
</evidence>
<feature type="compositionally biased region" description="Basic and acidic residues" evidence="7">
    <location>
        <begin position="1022"/>
        <end position="1042"/>
    </location>
</feature>
<feature type="domain" description="Tyrosine specific protein phosphatases" evidence="9">
    <location>
        <begin position="1941"/>
        <end position="1999"/>
    </location>
</feature>
<feature type="domain" description="S1 motif" evidence="10">
    <location>
        <begin position="190"/>
        <end position="252"/>
    </location>
</feature>
<dbReference type="PANTHER" id="PTHR23270:SF10">
    <property type="entry name" value="PROTEIN RRP5 HOMOLOG"/>
    <property type="match status" value="1"/>
</dbReference>
<evidence type="ECO:0008006" key="13">
    <source>
        <dbReference type="Google" id="ProtNLM"/>
    </source>
</evidence>
<dbReference type="InterPro" id="IPR012340">
    <property type="entry name" value="NA-bd_OB-fold"/>
</dbReference>
<dbReference type="InterPro" id="IPR011990">
    <property type="entry name" value="TPR-like_helical_dom_sf"/>
</dbReference>
<evidence type="ECO:0000313" key="12">
    <source>
        <dbReference type="Proteomes" id="UP001303046"/>
    </source>
</evidence>
<dbReference type="SMART" id="SM00316">
    <property type="entry name" value="S1"/>
    <property type="match status" value="9"/>
</dbReference>
<dbReference type="InterPro" id="IPR029021">
    <property type="entry name" value="Prot-tyrosine_phosphatase-like"/>
</dbReference>
<sequence length="2141" mass="238494">MGVLDKEIDFPRGGAPIVPKSRAEKSGTSQKSHNEENQLFGVTKKRKSRGTAGTSSEVPAKKRIIEEKAAVWSKPISLDLLTEGVMGLGVVIEIHEDYVLMETADSCRVRLPATQVSKKFTDMLKQEKVSLESSFIIGQLVPFRVIQRSSQIEVKKRSLGGKKKTTSLPIVSCDPTKLNAHLSPATLIRGLVLHATVESVEEKGALLDIGLQSVQAFLPGKNQQRPVEQGQPVLVRVDSTKSSRVIVVTSFVEQDNLSLEACENLQLNHLMPGTIVECEPDPEPAVTAGIYVTLGNGVRGFVAKSHLPPRLRSDITRVGRALRCVVMFCQQNTPLLVLSAHPDIVAISKPEKRSSFLGYSIGDRVKCTVIDVVPQTFLVCFSLPVTDDSKVPLVTAIAYKKYLNKPEEIESFYSIGSEHMCRIMNFRYADRCMIVSTRKDMLAQKVVSYKDVVPGELMDAKVTDIHPRGVQVSICETVKGFIPADHASDKAVALEKAFHVGSTVKCRVWFVNEEKKQAWLTARQSLVNYKGTLISSYDSKYEGAISVGIIVKVLPTGGALLQFFGTVRGLLAANEARKLGNELKMGQVLEVRVTSVDPLEKKMVLALLDDSQVASGHVLHPKEVDFCSDGKHVFTAVIDEVTESLVGGRRSERAMIRLESQPSIKGSLAANLVSDSLDSPVETMGKVFRSGMKVHPVSPLGSLGGMNRFTSKRLVCAWLETFRMNVPKSFDDLKQGQIVCGIILQRVDDNNCLYVELAGGAGLIGKVAYVDVDEGLEGASRLQIGQTVVGRIRSIHHEKKTFRVSLKLADCSPGEHLPSNSFSPSASLALHLLRCCVEEICVFAQWSTVKLPAPGSHVVATISQIVDEVLFVTFNGKQTGFVRKGNHNDDVKVGNKIKCVVIDYVFPRNDAELVMVDSADVKVSKAKKKREESDSMCRVVLVKRDYICVLPSTKKCLVFVPSRFHPNQVVEVKNARVSVGDNVKISDPISLSDNLCIGFLDGDANLISKLFPAPKLQTFPGKRSESKDDQHEDSRKKTKSELGLRTKSVKNLGVYTGVVVGPWNSDDRNDHGKLAVEIELPGGNIGRLHASELPSRLLMEHSSPLDEFIRRNLKKNVVVKIINFVAIKKGDQKVRVAELTMAESKMSESRKKASAVAFQTVFSQGDVVRCFVSPHQNGKNKNIRVEVNPLWSGQIAHEAVSDDLKVKAPEHDGEVFEYLPKAGEMRMAKVLSAVKKPKAHRHGILTLAFDMQADTKTFEPGQRLTARVTHVNHNPLSVQFHLANGQQAVLCATAIANNYEKVHLHMEHFKRDSIFHLYALRKEHNPMRNYVVAEGRYESYLKQKENNNFSESRRLIVDRKEVVPGLTCDGFVVKHMPDAIFVEIGPGILGRIRKIHYPEITTIPLNSIITVKVRKIDAQGRISLALVTIVVQAETAVKDRKRLKEEDVDIIPTKYKKQDPLPEAEKIPLPDPGFDWSNTGFRPEDLAAVGKLGDDGGAEGITTDNLDHADEPKKLTEVKKERVKDVKSMTKEEHDMEKERRLIHREVELSGDLQPETQEDFARLLRKDPNCAELWIRYISFFLEKNDLTKARATAERALTVINYREEAEIFNIWTAYLNMEVAYGDEVTTKEVFQRACSNADSLKVHKQMAAIFSEADKVEEADEIYETMVKKFRANSDDVWTLFGEHLMSTDRAEKARDLMKRALTSVPKQRHVPLISRFAQMEFRKGDLERGCTLFESLVTAYPKKTDVWIVYADLCLKHSGIEAARQVLERACALPLSIHKLRPLFRRWMEAEQRHGDEKSRQLIREKAEKFLESSLDDMGNIENLNKKMVTSDSSLVIDSSSPYGRIGPAPPTPSSRTHALFSLSRFRSRLGTEMNEIIPNLYLGSLRDATDVDQLKKHRIQYIVSVHDLTAHHPAHENLKVLKIQLSDCSSADISSHFATTNQFIHNARLKQAAVLVHCLAGVSRSATVVVAYLMTLCDMSFFNALTFLSKKRPVINPNFGFRMQLCTFADRNMLAERQRLREHFGALAFDAQWAVDRAVTRSKSDLLHDETRLMQASVPLSLPAAVPVALQKSSEGDFPPKSESVRAENGDSLKTHLLPIRKVIARALPLPQSMRVQLSSLVHNPSVPELGFIDE</sequence>
<evidence type="ECO:0000259" key="8">
    <source>
        <dbReference type="PROSITE" id="PS50054"/>
    </source>
</evidence>
<keyword evidence="6" id="KW-0539">Nucleus</keyword>
<dbReference type="InterPro" id="IPR003029">
    <property type="entry name" value="S1_domain"/>
</dbReference>
<accession>A0ABR1CU23</accession>
<evidence type="ECO:0000256" key="1">
    <source>
        <dbReference type="ARBA" id="ARBA00004604"/>
    </source>
</evidence>
<dbReference type="Gene3D" id="2.40.50.140">
    <property type="entry name" value="Nucleic acid-binding proteins"/>
    <property type="match status" value="2"/>
</dbReference>
<dbReference type="PROSITE" id="PS50054">
    <property type="entry name" value="TYR_PHOSPHATASE_DUAL"/>
    <property type="match status" value="1"/>
</dbReference>
<keyword evidence="4" id="KW-0378">Hydrolase</keyword>
<feature type="domain" description="S1 motif" evidence="10">
    <location>
        <begin position="543"/>
        <end position="608"/>
    </location>
</feature>
<keyword evidence="5" id="KW-0904">Protein phosphatase</keyword>
<dbReference type="Gene3D" id="1.25.40.10">
    <property type="entry name" value="Tetratricopeptide repeat domain"/>
    <property type="match status" value="2"/>
</dbReference>
<evidence type="ECO:0000256" key="4">
    <source>
        <dbReference type="ARBA" id="ARBA00022801"/>
    </source>
</evidence>
<dbReference type="Pfam" id="PF00782">
    <property type="entry name" value="DSPc"/>
    <property type="match status" value="1"/>
</dbReference>
<evidence type="ECO:0000256" key="5">
    <source>
        <dbReference type="ARBA" id="ARBA00022912"/>
    </source>
</evidence>
<feature type="domain" description="Tyrosine-protein phosphatase" evidence="8">
    <location>
        <begin position="1878"/>
        <end position="2020"/>
    </location>
</feature>
<feature type="compositionally biased region" description="Basic and acidic residues" evidence="7">
    <location>
        <begin position="1"/>
        <end position="10"/>
    </location>
</feature>
<dbReference type="SMART" id="SM00195">
    <property type="entry name" value="DSPc"/>
    <property type="match status" value="1"/>
</dbReference>
<dbReference type="SUPFAM" id="SSF52799">
    <property type="entry name" value="(Phosphotyrosine protein) phosphatases II"/>
    <property type="match status" value="1"/>
</dbReference>
<evidence type="ECO:0000256" key="2">
    <source>
        <dbReference type="ARBA" id="ARBA00022552"/>
    </source>
</evidence>
<dbReference type="Proteomes" id="UP001303046">
    <property type="component" value="Unassembled WGS sequence"/>
</dbReference>
<dbReference type="PANTHER" id="PTHR23270">
    <property type="entry name" value="PROGRAMMED CELL DEATH PROTEIN 11 PRE-RRNA PROCESSING PROTEIN RRP5"/>
    <property type="match status" value="1"/>
</dbReference>
<dbReference type="SMART" id="SM00386">
    <property type="entry name" value="HAT"/>
    <property type="match status" value="7"/>
</dbReference>
<dbReference type="InterPro" id="IPR003107">
    <property type="entry name" value="HAT"/>
</dbReference>
<feature type="domain" description="S1 motif" evidence="10">
    <location>
        <begin position="455"/>
        <end position="523"/>
    </location>
</feature>
<dbReference type="SUPFAM" id="SSF48452">
    <property type="entry name" value="TPR-like"/>
    <property type="match status" value="2"/>
</dbReference>
<dbReference type="CDD" id="cd14498">
    <property type="entry name" value="DSP"/>
    <property type="match status" value="1"/>
</dbReference>
<feature type="region of interest" description="Disordered" evidence="7">
    <location>
        <begin position="1018"/>
        <end position="1042"/>
    </location>
</feature>
<proteinExistence type="predicted"/>
<dbReference type="InterPro" id="IPR000340">
    <property type="entry name" value="Dual-sp_phosphatase_cat-dom"/>
</dbReference>
<reference evidence="11 12" key="1">
    <citation type="submission" date="2023-08" db="EMBL/GenBank/DDBJ databases">
        <title>A Necator americanus chromosomal reference genome.</title>
        <authorList>
            <person name="Ilik V."/>
            <person name="Petrzelkova K.J."/>
            <person name="Pardy F."/>
            <person name="Fuh T."/>
            <person name="Niatou-Singa F.S."/>
            <person name="Gouil Q."/>
            <person name="Baker L."/>
            <person name="Ritchie M.E."/>
            <person name="Jex A.R."/>
            <person name="Gazzola D."/>
            <person name="Li H."/>
            <person name="Toshio Fujiwara R."/>
            <person name="Zhan B."/>
            <person name="Aroian R.V."/>
            <person name="Pafco B."/>
            <person name="Schwarz E.M."/>
        </authorList>
    </citation>
    <scope>NUCLEOTIDE SEQUENCE [LARGE SCALE GENOMIC DNA]</scope>
    <source>
        <strain evidence="11 12">Aroian</strain>
        <tissue evidence="11">Whole animal</tissue>
    </source>
</reference>
<keyword evidence="2" id="KW-0698">rRNA processing</keyword>
<dbReference type="Gene3D" id="3.90.190.10">
    <property type="entry name" value="Protein tyrosine phosphatase superfamily"/>
    <property type="match status" value="1"/>
</dbReference>
<dbReference type="Pfam" id="PF23231">
    <property type="entry name" value="HAT_Syf1_CNRKL1_C"/>
    <property type="match status" value="2"/>
</dbReference>
<evidence type="ECO:0000313" key="11">
    <source>
        <dbReference type="EMBL" id="KAK6741824.1"/>
    </source>
</evidence>
<organism evidence="11 12">
    <name type="scientific">Necator americanus</name>
    <name type="common">Human hookworm</name>
    <dbReference type="NCBI Taxonomy" id="51031"/>
    <lineage>
        <taxon>Eukaryota</taxon>
        <taxon>Metazoa</taxon>
        <taxon>Ecdysozoa</taxon>
        <taxon>Nematoda</taxon>
        <taxon>Chromadorea</taxon>
        <taxon>Rhabditida</taxon>
        <taxon>Rhabditina</taxon>
        <taxon>Rhabditomorpha</taxon>
        <taxon>Strongyloidea</taxon>
        <taxon>Ancylostomatidae</taxon>
        <taxon>Bunostominae</taxon>
        <taxon>Necator</taxon>
    </lineage>
</organism>
<comment type="subcellular location">
    <subcellularLocation>
        <location evidence="1">Nucleus</location>
        <location evidence="1">Nucleolus</location>
    </subcellularLocation>
</comment>
<gene>
    <name evidence="11" type="primary">Necator_chrIII.g10364</name>
    <name evidence="11" type="ORF">RB195_009599</name>
</gene>
<dbReference type="PROSITE" id="PS50126">
    <property type="entry name" value="S1"/>
    <property type="match status" value="5"/>
</dbReference>
<dbReference type="SUPFAM" id="SSF50249">
    <property type="entry name" value="Nucleic acid-binding proteins"/>
    <property type="match status" value="7"/>
</dbReference>
<comment type="caution">
    <text evidence="11">The sequence shown here is derived from an EMBL/GenBank/DDBJ whole genome shotgun (WGS) entry which is preliminary data.</text>
</comment>
<evidence type="ECO:0000259" key="9">
    <source>
        <dbReference type="PROSITE" id="PS50056"/>
    </source>
</evidence>